<accession>A9I6H2</accession>
<evidence type="ECO:0000256" key="3">
    <source>
        <dbReference type="ARBA" id="ARBA00022723"/>
    </source>
</evidence>
<dbReference type="GO" id="GO:0019752">
    <property type="term" value="P:carboxylic acid metabolic process"/>
    <property type="evidence" value="ECO:0007669"/>
    <property type="project" value="UniProtKB-ARBA"/>
</dbReference>
<dbReference type="FunFam" id="3.90.850.10:FF:000002">
    <property type="entry name" value="2-hydroxyhepta-2,4-diene-1,7-dioate isomerase"/>
    <property type="match status" value="1"/>
</dbReference>
<feature type="domain" description="Fumarylacetoacetase-like C-terminal" evidence="5">
    <location>
        <begin position="77"/>
        <end position="287"/>
    </location>
</feature>
<evidence type="ECO:0000313" key="6">
    <source>
        <dbReference type="EMBL" id="CAP44305.1"/>
    </source>
</evidence>
<comment type="cofactor">
    <cofactor evidence="1">
        <name>Mg(2+)</name>
        <dbReference type="ChEBI" id="CHEBI:18420"/>
    </cofactor>
</comment>
<dbReference type="STRING" id="94624.Bpet3959"/>
<evidence type="ECO:0000256" key="2">
    <source>
        <dbReference type="ARBA" id="ARBA00010211"/>
    </source>
</evidence>
<protein>
    <submittedName>
        <fullName evidence="6">Fumarylacetoacetate hydrolase family protein</fullName>
    </submittedName>
</protein>
<evidence type="ECO:0000256" key="1">
    <source>
        <dbReference type="ARBA" id="ARBA00001946"/>
    </source>
</evidence>
<gene>
    <name evidence="6" type="ordered locus">Bpet3959</name>
</gene>
<dbReference type="SUPFAM" id="SSF56529">
    <property type="entry name" value="FAH"/>
    <property type="match status" value="1"/>
</dbReference>
<keyword evidence="7" id="KW-1185">Reference proteome</keyword>
<evidence type="ECO:0000313" key="7">
    <source>
        <dbReference type="Proteomes" id="UP000001225"/>
    </source>
</evidence>
<dbReference type="Proteomes" id="UP000001225">
    <property type="component" value="Chromosome"/>
</dbReference>
<name>A9I6H2_BORPD</name>
<keyword evidence="3" id="KW-0479">Metal-binding</keyword>
<dbReference type="KEGG" id="bpt:Bpet3959"/>
<dbReference type="eggNOG" id="COG0179">
    <property type="taxonomic scope" value="Bacteria"/>
</dbReference>
<proteinExistence type="inferred from homology"/>
<dbReference type="Gene3D" id="3.90.850.10">
    <property type="entry name" value="Fumarylacetoacetase-like, C-terminal domain"/>
    <property type="match status" value="1"/>
</dbReference>
<dbReference type="GO" id="GO:0016853">
    <property type="term" value="F:isomerase activity"/>
    <property type="evidence" value="ECO:0007669"/>
    <property type="project" value="UniProtKB-ARBA"/>
</dbReference>
<organism evidence="6 7">
    <name type="scientific">Bordetella petrii (strain ATCC BAA-461 / DSM 12804 / CCUG 43448 / CIP 107267 / Se-1111R)</name>
    <dbReference type="NCBI Taxonomy" id="340100"/>
    <lineage>
        <taxon>Bacteria</taxon>
        <taxon>Pseudomonadati</taxon>
        <taxon>Pseudomonadota</taxon>
        <taxon>Betaproteobacteria</taxon>
        <taxon>Burkholderiales</taxon>
        <taxon>Alcaligenaceae</taxon>
        <taxon>Bordetella</taxon>
    </lineage>
</organism>
<dbReference type="GO" id="GO:0018773">
    <property type="term" value="F:acetylpyruvate hydrolase activity"/>
    <property type="evidence" value="ECO:0007669"/>
    <property type="project" value="TreeGrafter"/>
</dbReference>
<comment type="similarity">
    <text evidence="2">Belongs to the FAH family.</text>
</comment>
<reference evidence="6 7" key="1">
    <citation type="journal article" date="2008" name="BMC Genomics">
        <title>The missing link: Bordetella petrii is endowed with both the metabolic versatility of environmental bacteria and virulence traits of pathogenic Bordetellae.</title>
        <authorList>
            <person name="Gross R."/>
            <person name="Guzman C.A."/>
            <person name="Sebaihia M."/>
            <person name="Martins Dos Santos V.A."/>
            <person name="Pieper D.H."/>
            <person name="Koebnik R."/>
            <person name="Lechner M."/>
            <person name="Bartels D."/>
            <person name="Buhrmester J."/>
            <person name="Choudhuri J.V."/>
            <person name="Ebensen T."/>
            <person name="Gaigalat L."/>
            <person name="Herrmann S."/>
            <person name="Khachane A.N."/>
            <person name="Larisch C."/>
            <person name="Link S."/>
            <person name="Linke B."/>
            <person name="Meyer F."/>
            <person name="Mormann S."/>
            <person name="Nakunst D."/>
            <person name="Rueckert C."/>
            <person name="Schneiker-Bekel S."/>
            <person name="Schulze K."/>
            <person name="Vorhoelter F.J."/>
            <person name="Yevsa T."/>
            <person name="Engle J.T."/>
            <person name="Goldman W.E."/>
            <person name="Puehler A."/>
            <person name="Goebel U.B."/>
            <person name="Goesmann A."/>
            <person name="Bloecker H."/>
            <person name="Kaiser O."/>
            <person name="Martinez-Arias R."/>
        </authorList>
    </citation>
    <scope>NUCLEOTIDE SEQUENCE [LARGE SCALE GENOMIC DNA]</scope>
    <source>
        <strain evidence="7">ATCC BAA-461 / DSM 12804 / CCUG 43448 / CIP 107267 / Se-1111R</strain>
    </source>
</reference>
<keyword evidence="4 6" id="KW-0378">Hydrolase</keyword>
<dbReference type="Pfam" id="PF01557">
    <property type="entry name" value="FAA_hydrolase"/>
    <property type="match status" value="1"/>
</dbReference>
<dbReference type="InterPro" id="IPR011234">
    <property type="entry name" value="Fumarylacetoacetase-like_C"/>
</dbReference>
<dbReference type="PANTHER" id="PTHR11820:SF7">
    <property type="entry name" value="ACYLPYRUVASE FAHD1, MITOCHONDRIAL"/>
    <property type="match status" value="1"/>
</dbReference>
<dbReference type="GO" id="GO:0046872">
    <property type="term" value="F:metal ion binding"/>
    <property type="evidence" value="ECO:0007669"/>
    <property type="project" value="UniProtKB-KW"/>
</dbReference>
<dbReference type="PANTHER" id="PTHR11820">
    <property type="entry name" value="ACYLPYRUVASE"/>
    <property type="match status" value="1"/>
</dbReference>
<evidence type="ECO:0000256" key="4">
    <source>
        <dbReference type="ARBA" id="ARBA00022801"/>
    </source>
</evidence>
<evidence type="ECO:0000259" key="5">
    <source>
        <dbReference type="Pfam" id="PF01557"/>
    </source>
</evidence>
<dbReference type="AlphaFoldDB" id="A9I6H2"/>
<dbReference type="InterPro" id="IPR036663">
    <property type="entry name" value="Fumarylacetoacetase_C_sf"/>
</dbReference>
<dbReference type="EMBL" id="AM902716">
    <property type="protein sequence ID" value="CAP44305.1"/>
    <property type="molecule type" value="Genomic_DNA"/>
</dbReference>
<sequence>MRLAAYEEQGAARIGIVSADGQSVQPLQLDGVDTRAGILPLITAQVPLAELARQAGPARPLGGLRLRAPVPRPARNIFCVGRNYHEHANELSGSIFKDSKDGEAWPIIFSKVPESVVGPADDVRLPQGISADIDYEAELCLVIGKQGKNIARAEALDYVYGYTIVNDVTARDVQQRHRQWHLGKSFDTFCPMGPWVVTADELDAGGIDIRCLVNGEVRQSANTRDLIFDIGTIIENCSRGITLYPGDLIATGTPAGVGMGMDPPRFLKDGDVVRVEIQGIGHIENTFKA</sequence>